<dbReference type="InterPro" id="IPR029016">
    <property type="entry name" value="GAF-like_dom_sf"/>
</dbReference>
<dbReference type="SUPFAM" id="SSF55781">
    <property type="entry name" value="GAF domain-like"/>
    <property type="match status" value="1"/>
</dbReference>
<protein>
    <submittedName>
        <fullName evidence="2">GAF domain-containing protein</fullName>
    </submittedName>
</protein>
<dbReference type="AlphaFoldDB" id="A0A8J6YV13"/>
<dbReference type="Proteomes" id="UP000609121">
    <property type="component" value="Unassembled WGS sequence"/>
</dbReference>
<dbReference type="Pfam" id="PF01590">
    <property type="entry name" value="GAF"/>
    <property type="match status" value="1"/>
</dbReference>
<dbReference type="EMBL" id="JACVXA010000058">
    <property type="protein sequence ID" value="MBE3639768.1"/>
    <property type="molecule type" value="Genomic_DNA"/>
</dbReference>
<dbReference type="RefSeq" id="WP_193184768.1">
    <property type="nucleotide sequence ID" value="NZ_JACVXA010000058.1"/>
</dbReference>
<proteinExistence type="predicted"/>
<reference evidence="2" key="1">
    <citation type="submission" date="2020-09" db="EMBL/GenBank/DDBJ databases">
        <title>A novel bacterium of genus Mangrovicoccus, isolated from South China Sea.</title>
        <authorList>
            <person name="Huang H."/>
            <person name="Mo K."/>
            <person name="Hu Y."/>
        </authorList>
    </citation>
    <scope>NUCLEOTIDE SEQUENCE</scope>
    <source>
        <strain evidence="2">HB182678</strain>
    </source>
</reference>
<name>A0A8J6YV13_9RHOB</name>
<dbReference type="Gene3D" id="3.30.450.40">
    <property type="match status" value="1"/>
</dbReference>
<organism evidence="2 3">
    <name type="scientific">Mangrovicoccus algicola</name>
    <dbReference type="NCBI Taxonomy" id="2771008"/>
    <lineage>
        <taxon>Bacteria</taxon>
        <taxon>Pseudomonadati</taxon>
        <taxon>Pseudomonadota</taxon>
        <taxon>Alphaproteobacteria</taxon>
        <taxon>Rhodobacterales</taxon>
        <taxon>Paracoccaceae</taxon>
        <taxon>Mangrovicoccus</taxon>
    </lineage>
</organism>
<feature type="domain" description="GAF" evidence="1">
    <location>
        <begin position="7"/>
        <end position="142"/>
    </location>
</feature>
<evidence type="ECO:0000313" key="2">
    <source>
        <dbReference type="EMBL" id="MBE3639768.1"/>
    </source>
</evidence>
<evidence type="ECO:0000313" key="3">
    <source>
        <dbReference type="Proteomes" id="UP000609121"/>
    </source>
</evidence>
<evidence type="ECO:0000259" key="1">
    <source>
        <dbReference type="Pfam" id="PF01590"/>
    </source>
</evidence>
<gene>
    <name evidence="2" type="ORF">ICN82_16315</name>
</gene>
<comment type="caution">
    <text evidence="2">The sequence shown here is derived from an EMBL/GenBank/DDBJ whole genome shotgun (WGS) entry which is preliminary data.</text>
</comment>
<keyword evidence="3" id="KW-1185">Reference proteome</keyword>
<dbReference type="InterPro" id="IPR003018">
    <property type="entry name" value="GAF"/>
</dbReference>
<sequence>MTDIRLALLARLMEDTARRLDADCLALALPCHLPGRLRVFARGADFPDPPEFVPVAARDSLCHQVMHSGRDLRSALAGRDGPSAGRRCGMMIAEELVSYCGTPVRSDDGAAIRASLSASTRLPRIWSRSDMARLRALSAQISALRLLPPPCRLPDRIGGASR</sequence>
<accession>A0A8J6YV13</accession>